<feature type="compositionally biased region" description="Pro residues" evidence="1">
    <location>
        <begin position="73"/>
        <end position="83"/>
    </location>
</feature>
<dbReference type="EMBL" id="AP014957">
    <property type="protein sequence ID" value="BAS73847.1"/>
    <property type="molecule type" value="Genomic_DNA"/>
</dbReference>
<proteinExistence type="predicted"/>
<evidence type="ECO:0000313" key="2">
    <source>
        <dbReference type="EMBL" id="BAS73847.1"/>
    </source>
</evidence>
<evidence type="ECO:0000256" key="1">
    <source>
        <dbReference type="SAM" id="MobiDB-lite"/>
    </source>
</evidence>
<dbReference type="Proteomes" id="UP000059680">
    <property type="component" value="Chromosome 1"/>
</dbReference>
<accession>A0A0P0V6Y5</accession>
<feature type="region of interest" description="Disordered" evidence="1">
    <location>
        <begin position="67"/>
        <end position="91"/>
    </location>
</feature>
<gene>
    <name evidence="2" type="ordered locus">Os01g0695650</name>
    <name evidence="2" type="ORF">OSNPB_010695650</name>
</gene>
<sequence>MAGQDDSPSPFSRCNSPPPLLPKPLAHPSPWYSLLPYLEVDLPYKERAKPATSLIIDLKAFVSSLHAGGLAPQPSPTSTPRPRSPSSCLASAAPPCALASCLTTAPRQPPTTLPEYGHLK</sequence>
<name>A0A0P0V6Y5_ORYSJ</name>
<dbReference type="InParanoid" id="A0A0P0V6Y5"/>
<reference evidence="2 3" key="2">
    <citation type="journal article" date="2013" name="Plant Cell Physiol.">
        <title>Rice Annotation Project Database (RAP-DB): an integrative and interactive database for rice genomics.</title>
        <authorList>
            <person name="Sakai H."/>
            <person name="Lee S.S."/>
            <person name="Tanaka T."/>
            <person name="Numa H."/>
            <person name="Kim J."/>
            <person name="Kawahara Y."/>
            <person name="Wakimoto H."/>
            <person name="Yang C.C."/>
            <person name="Iwamoto M."/>
            <person name="Abe T."/>
            <person name="Yamada Y."/>
            <person name="Muto A."/>
            <person name="Inokuchi H."/>
            <person name="Ikemura T."/>
            <person name="Matsumoto T."/>
            <person name="Sasaki T."/>
            <person name="Itoh T."/>
        </authorList>
    </citation>
    <scope>NUCLEOTIDE SEQUENCE [LARGE SCALE GENOMIC DNA]</scope>
    <source>
        <strain evidence="3">cv. Nipponbare</strain>
    </source>
</reference>
<dbReference type="AlphaFoldDB" id="A0A0P0V6Y5"/>
<reference evidence="2 3" key="3">
    <citation type="journal article" date="2013" name="Rice">
        <title>Improvement of the Oryza sativa Nipponbare reference genome using next generation sequence and optical map data.</title>
        <authorList>
            <person name="Kawahara Y."/>
            <person name="de la Bastide M."/>
            <person name="Hamilton J.P."/>
            <person name="Kanamori H."/>
            <person name="McCombie W.R."/>
            <person name="Ouyang S."/>
            <person name="Schwartz D.C."/>
            <person name="Tanaka T."/>
            <person name="Wu J."/>
            <person name="Zhou S."/>
            <person name="Childs K.L."/>
            <person name="Davidson R.M."/>
            <person name="Lin H."/>
            <person name="Quesada-Ocampo L."/>
            <person name="Vaillancourt B."/>
            <person name="Sakai H."/>
            <person name="Lee S.S."/>
            <person name="Kim J."/>
            <person name="Numa H."/>
            <person name="Itoh T."/>
            <person name="Buell C.R."/>
            <person name="Matsumoto T."/>
        </authorList>
    </citation>
    <scope>NUCLEOTIDE SEQUENCE [LARGE SCALE GENOMIC DNA]</scope>
    <source>
        <strain evidence="3">cv. Nipponbare</strain>
    </source>
</reference>
<evidence type="ECO:0000313" key="3">
    <source>
        <dbReference type="Proteomes" id="UP000059680"/>
    </source>
</evidence>
<organism evidence="2 3">
    <name type="scientific">Oryza sativa subsp. japonica</name>
    <name type="common">Rice</name>
    <dbReference type="NCBI Taxonomy" id="39947"/>
    <lineage>
        <taxon>Eukaryota</taxon>
        <taxon>Viridiplantae</taxon>
        <taxon>Streptophyta</taxon>
        <taxon>Embryophyta</taxon>
        <taxon>Tracheophyta</taxon>
        <taxon>Spermatophyta</taxon>
        <taxon>Magnoliopsida</taxon>
        <taxon>Liliopsida</taxon>
        <taxon>Poales</taxon>
        <taxon>Poaceae</taxon>
        <taxon>BOP clade</taxon>
        <taxon>Oryzoideae</taxon>
        <taxon>Oryzeae</taxon>
        <taxon>Oryzinae</taxon>
        <taxon>Oryza</taxon>
        <taxon>Oryza sativa</taxon>
    </lineage>
</organism>
<protein>
    <submittedName>
        <fullName evidence="2">Os01g0695650 protein</fullName>
    </submittedName>
</protein>
<keyword evidence="3" id="KW-1185">Reference proteome</keyword>
<dbReference type="PaxDb" id="39947-A0A0P0V6Y5"/>
<reference evidence="3" key="1">
    <citation type="journal article" date="2005" name="Nature">
        <title>The map-based sequence of the rice genome.</title>
        <authorList>
            <consortium name="International rice genome sequencing project (IRGSP)"/>
            <person name="Matsumoto T."/>
            <person name="Wu J."/>
            <person name="Kanamori H."/>
            <person name="Katayose Y."/>
            <person name="Fujisawa M."/>
            <person name="Namiki N."/>
            <person name="Mizuno H."/>
            <person name="Yamamoto K."/>
            <person name="Antonio B.A."/>
            <person name="Baba T."/>
            <person name="Sakata K."/>
            <person name="Nagamura Y."/>
            <person name="Aoki H."/>
            <person name="Arikawa K."/>
            <person name="Arita K."/>
            <person name="Bito T."/>
            <person name="Chiden Y."/>
            <person name="Fujitsuka N."/>
            <person name="Fukunaka R."/>
            <person name="Hamada M."/>
            <person name="Harada C."/>
            <person name="Hayashi A."/>
            <person name="Hijishita S."/>
            <person name="Honda M."/>
            <person name="Hosokawa S."/>
            <person name="Ichikawa Y."/>
            <person name="Idonuma A."/>
            <person name="Iijima M."/>
            <person name="Ikeda M."/>
            <person name="Ikeno M."/>
            <person name="Ito K."/>
            <person name="Ito S."/>
            <person name="Ito T."/>
            <person name="Ito Y."/>
            <person name="Ito Y."/>
            <person name="Iwabuchi A."/>
            <person name="Kamiya K."/>
            <person name="Karasawa W."/>
            <person name="Kurita K."/>
            <person name="Katagiri S."/>
            <person name="Kikuta A."/>
            <person name="Kobayashi H."/>
            <person name="Kobayashi N."/>
            <person name="Machita K."/>
            <person name="Maehara T."/>
            <person name="Masukawa M."/>
            <person name="Mizubayashi T."/>
            <person name="Mukai Y."/>
            <person name="Nagasaki H."/>
            <person name="Nagata Y."/>
            <person name="Naito S."/>
            <person name="Nakashima M."/>
            <person name="Nakama Y."/>
            <person name="Nakamichi Y."/>
            <person name="Nakamura M."/>
            <person name="Meguro A."/>
            <person name="Negishi M."/>
            <person name="Ohta I."/>
            <person name="Ohta T."/>
            <person name="Okamoto M."/>
            <person name="Ono N."/>
            <person name="Saji S."/>
            <person name="Sakaguchi M."/>
            <person name="Sakai K."/>
            <person name="Shibata M."/>
            <person name="Shimokawa T."/>
            <person name="Song J."/>
            <person name="Takazaki Y."/>
            <person name="Terasawa K."/>
            <person name="Tsugane M."/>
            <person name="Tsuji K."/>
            <person name="Ueda S."/>
            <person name="Waki K."/>
            <person name="Yamagata H."/>
            <person name="Yamamoto M."/>
            <person name="Yamamoto S."/>
            <person name="Yamane H."/>
            <person name="Yoshiki S."/>
            <person name="Yoshihara R."/>
            <person name="Yukawa K."/>
            <person name="Zhong H."/>
            <person name="Yano M."/>
            <person name="Yuan Q."/>
            <person name="Ouyang S."/>
            <person name="Liu J."/>
            <person name="Jones K.M."/>
            <person name="Gansberger K."/>
            <person name="Moffat K."/>
            <person name="Hill J."/>
            <person name="Bera J."/>
            <person name="Fadrosh D."/>
            <person name="Jin S."/>
            <person name="Johri S."/>
            <person name="Kim M."/>
            <person name="Overton L."/>
            <person name="Reardon M."/>
            <person name="Tsitrin T."/>
            <person name="Vuong H."/>
            <person name="Weaver B."/>
            <person name="Ciecko A."/>
            <person name="Tallon L."/>
            <person name="Jackson J."/>
            <person name="Pai G."/>
            <person name="Aken S.V."/>
            <person name="Utterback T."/>
            <person name="Reidmuller S."/>
            <person name="Feldblyum T."/>
            <person name="Hsiao J."/>
            <person name="Zismann V."/>
            <person name="Iobst S."/>
            <person name="de Vazeille A.R."/>
            <person name="Buell C.R."/>
            <person name="Ying K."/>
            <person name="Li Y."/>
            <person name="Lu T."/>
            <person name="Huang Y."/>
            <person name="Zhao Q."/>
            <person name="Feng Q."/>
            <person name="Zhang L."/>
            <person name="Zhu J."/>
            <person name="Weng Q."/>
            <person name="Mu J."/>
            <person name="Lu Y."/>
            <person name="Fan D."/>
            <person name="Liu Y."/>
            <person name="Guan J."/>
            <person name="Zhang Y."/>
            <person name="Yu S."/>
            <person name="Liu X."/>
            <person name="Zhang Y."/>
            <person name="Hong G."/>
            <person name="Han B."/>
            <person name="Choisne N."/>
            <person name="Demange N."/>
            <person name="Orjeda G."/>
            <person name="Samain S."/>
            <person name="Cattolico L."/>
            <person name="Pelletier E."/>
            <person name="Couloux A."/>
            <person name="Segurens B."/>
            <person name="Wincker P."/>
            <person name="D'Hont A."/>
            <person name="Scarpelli C."/>
            <person name="Weissenbach J."/>
            <person name="Salanoubat M."/>
            <person name="Quetier F."/>
            <person name="Yu Y."/>
            <person name="Kim H.R."/>
            <person name="Rambo T."/>
            <person name="Currie J."/>
            <person name="Collura K."/>
            <person name="Luo M."/>
            <person name="Yang T."/>
            <person name="Ammiraju J.S.S."/>
            <person name="Engler F."/>
            <person name="Soderlund C."/>
            <person name="Wing R.A."/>
            <person name="Palmer L.E."/>
            <person name="de la Bastide M."/>
            <person name="Spiegel L."/>
            <person name="Nascimento L."/>
            <person name="Zutavern T."/>
            <person name="O'Shaughnessy A."/>
            <person name="Dike S."/>
            <person name="Dedhia N."/>
            <person name="Preston R."/>
            <person name="Balija V."/>
            <person name="McCombie W.R."/>
            <person name="Chow T."/>
            <person name="Chen H."/>
            <person name="Chung M."/>
            <person name="Chen C."/>
            <person name="Shaw J."/>
            <person name="Wu H."/>
            <person name="Hsiao K."/>
            <person name="Chao Y."/>
            <person name="Chu M."/>
            <person name="Cheng C."/>
            <person name="Hour A."/>
            <person name="Lee P."/>
            <person name="Lin S."/>
            <person name="Lin Y."/>
            <person name="Liou J."/>
            <person name="Liu S."/>
            <person name="Hsing Y."/>
            <person name="Raghuvanshi S."/>
            <person name="Mohanty A."/>
            <person name="Bharti A.K."/>
            <person name="Gaur A."/>
            <person name="Gupta V."/>
            <person name="Kumar D."/>
            <person name="Ravi V."/>
            <person name="Vij S."/>
            <person name="Kapur A."/>
            <person name="Khurana P."/>
            <person name="Khurana P."/>
            <person name="Khurana J.P."/>
            <person name="Tyagi A.K."/>
            <person name="Gaikwad K."/>
            <person name="Singh A."/>
            <person name="Dalal V."/>
            <person name="Srivastava S."/>
            <person name="Dixit A."/>
            <person name="Pal A.K."/>
            <person name="Ghazi I.A."/>
            <person name="Yadav M."/>
            <person name="Pandit A."/>
            <person name="Bhargava A."/>
            <person name="Sureshbabu K."/>
            <person name="Batra K."/>
            <person name="Sharma T.R."/>
            <person name="Mohapatra T."/>
            <person name="Singh N.K."/>
            <person name="Messing J."/>
            <person name="Nelson A.B."/>
            <person name="Fuks G."/>
            <person name="Kavchok S."/>
            <person name="Keizer G."/>
            <person name="Linton E."/>
            <person name="Llaca V."/>
            <person name="Song R."/>
            <person name="Tanyolac B."/>
            <person name="Young S."/>
            <person name="Ho-Il K."/>
            <person name="Hahn J.H."/>
            <person name="Sangsakoo G."/>
            <person name="Vanavichit A."/>
            <person name="de Mattos Luiz.A.T."/>
            <person name="Zimmer P.D."/>
            <person name="Malone G."/>
            <person name="Dellagostin O."/>
            <person name="de Oliveira A.C."/>
            <person name="Bevan M."/>
            <person name="Bancroft I."/>
            <person name="Minx P."/>
            <person name="Cordum H."/>
            <person name="Wilson R."/>
            <person name="Cheng Z."/>
            <person name="Jin W."/>
            <person name="Jiang J."/>
            <person name="Leong S.A."/>
            <person name="Iwama H."/>
            <person name="Gojobori T."/>
            <person name="Itoh T."/>
            <person name="Niimura Y."/>
            <person name="Fujii Y."/>
            <person name="Habara T."/>
            <person name="Sakai H."/>
            <person name="Sato Y."/>
            <person name="Wilson G."/>
            <person name="Kumar K."/>
            <person name="McCouch S."/>
            <person name="Juretic N."/>
            <person name="Hoen D."/>
            <person name="Wright S."/>
            <person name="Bruskiewich R."/>
            <person name="Bureau T."/>
            <person name="Miyao A."/>
            <person name="Hirochika H."/>
            <person name="Nishikawa T."/>
            <person name="Kadowaki K."/>
            <person name="Sugiura M."/>
            <person name="Burr B."/>
            <person name="Sasaki T."/>
        </authorList>
    </citation>
    <scope>NUCLEOTIDE SEQUENCE [LARGE SCALE GENOMIC DNA]</scope>
    <source>
        <strain evidence="3">cv. Nipponbare</strain>
    </source>
</reference>